<evidence type="ECO:0000259" key="4">
    <source>
        <dbReference type="SMART" id="SM00642"/>
    </source>
</evidence>
<dbReference type="RefSeq" id="WP_296948645.1">
    <property type="nucleotide sequence ID" value="NZ_LT599021.1"/>
</dbReference>
<dbReference type="SMART" id="SM00642">
    <property type="entry name" value="Aamy"/>
    <property type="match status" value="1"/>
</dbReference>
<accession>A0A212JFP3</accession>
<dbReference type="SUPFAM" id="SSF81296">
    <property type="entry name" value="E set domains"/>
    <property type="match status" value="1"/>
</dbReference>
<dbReference type="InterPro" id="IPR019492">
    <property type="entry name" value="Cyclo-malto-dextrinase_C"/>
</dbReference>
<sequence>MKRNCLILLLLVFVSQSILAIDIKTVDPAFWWAGMKNPELQVLIHGNNISKCDVSITSKTARIKETVKLENPNYLILYLDLSNAQPEKFDIILQQGKDKKVIPYEIKQRKAGSSERVGFNSSDVLYLIMPDRFANGDPTNDVIPGMRETKVDRNQQYARHGGDFKGVADNLDYIHDLGVTAIWFNPVLENDMPEGSYHGYAATDYYKVDRRFGSNQEFVDLVDKTHAKGMKVVMDMIFNHCGSEHYLFTDKPSRDWFNYPDKYVQTSYKTTTQHDPYASAADKKLAIDGWFVESMPDFNQRNEHVAKYLIQNSIWWIEYSGIDGIRQDTHPYADYDMMSRWCKEVTEEYPDFNIVGETWLNNNVAIAFWQKDSKLAAPRNSNLRSVMDFPLLSVMEKAFDEETTWDLGLSRIYEYLGQDIVYENTHDLLIFLDNHDTSRFFKNEKQTSNLNRYKQAIAFLLTTRGIPEIYYGTEILMAADKSEGDGYLRRDFPGGWQGDAVNMFKANERTAQQNEAFDYMKKILNWRKGNEIIAKGTLKHFAPTNGVYVYERKYNGKSVVVILSGSDSEKTINLATYKEILPKSQAKDIITENIINLDGETLTIRPRSVFILEF</sequence>
<evidence type="ECO:0000256" key="3">
    <source>
        <dbReference type="SAM" id="SignalP"/>
    </source>
</evidence>
<dbReference type="InterPro" id="IPR014756">
    <property type="entry name" value="Ig_E-set"/>
</dbReference>
<protein>
    <submittedName>
        <fullName evidence="5">Neopullulanase SusA</fullName>
        <ecNumber evidence="5">3.2.1.135</ecNumber>
    </submittedName>
</protein>
<dbReference type="InterPro" id="IPR013780">
    <property type="entry name" value="Glyco_hydro_b"/>
</dbReference>
<dbReference type="InterPro" id="IPR017853">
    <property type="entry name" value="GH"/>
</dbReference>
<dbReference type="InterPro" id="IPR015171">
    <property type="entry name" value="Cyc-maltodext_N"/>
</dbReference>
<evidence type="ECO:0000313" key="5">
    <source>
        <dbReference type="EMBL" id="SBV98240.1"/>
    </source>
</evidence>
<evidence type="ECO:0000256" key="2">
    <source>
        <dbReference type="ARBA" id="ARBA00023295"/>
    </source>
</evidence>
<name>A0A212JFP3_9BACT</name>
<dbReference type="EMBL" id="FLUL01000001">
    <property type="protein sequence ID" value="SBV98240.1"/>
    <property type="molecule type" value="Genomic_DNA"/>
</dbReference>
<gene>
    <name evidence="5" type="primary">susA</name>
    <name evidence="5" type="ORF">KL86DYS2_11413</name>
</gene>
<dbReference type="Pfam" id="PF09087">
    <property type="entry name" value="Cyc-maltodext_N"/>
    <property type="match status" value="1"/>
</dbReference>
<dbReference type="CDD" id="cd11340">
    <property type="entry name" value="AmyAc_bac_CMD_like_3"/>
    <property type="match status" value="1"/>
</dbReference>
<dbReference type="PANTHER" id="PTHR10357:SF210">
    <property type="entry name" value="MALTODEXTRIN GLUCOSIDASE"/>
    <property type="match status" value="1"/>
</dbReference>
<organism evidence="5">
    <name type="scientific">uncultured Dysgonomonas sp</name>
    <dbReference type="NCBI Taxonomy" id="206096"/>
    <lineage>
        <taxon>Bacteria</taxon>
        <taxon>Pseudomonadati</taxon>
        <taxon>Bacteroidota</taxon>
        <taxon>Bacteroidia</taxon>
        <taxon>Bacteroidales</taxon>
        <taxon>Dysgonomonadaceae</taxon>
        <taxon>Dysgonomonas</taxon>
        <taxon>environmental samples</taxon>
    </lineage>
</organism>
<dbReference type="AlphaFoldDB" id="A0A212JFP3"/>
<feature type="domain" description="Glycosyl hydrolase family 13 catalytic" evidence="4">
    <location>
        <begin position="127"/>
        <end position="527"/>
    </location>
</feature>
<keyword evidence="3" id="KW-0732">Signal</keyword>
<dbReference type="Gene3D" id="2.60.40.1180">
    <property type="entry name" value="Golgi alpha-mannosidase II"/>
    <property type="match status" value="1"/>
</dbReference>
<dbReference type="GO" id="GO:0005975">
    <property type="term" value="P:carbohydrate metabolic process"/>
    <property type="evidence" value="ECO:0007669"/>
    <property type="project" value="InterPro"/>
</dbReference>
<reference evidence="5" key="1">
    <citation type="submission" date="2016-04" db="EMBL/GenBank/DDBJ databases">
        <authorList>
            <person name="Evans L.H."/>
            <person name="Alamgir A."/>
            <person name="Owens N."/>
            <person name="Weber N.D."/>
            <person name="Virtaneva K."/>
            <person name="Barbian K."/>
            <person name="Babar A."/>
            <person name="Rosenke K."/>
        </authorList>
    </citation>
    <scope>NUCLEOTIDE SEQUENCE</scope>
    <source>
        <strain evidence="5">86-2</strain>
    </source>
</reference>
<keyword evidence="1 5" id="KW-0378">Hydrolase</keyword>
<feature type="chain" id="PRO_5012713395" evidence="3">
    <location>
        <begin position="21"/>
        <end position="614"/>
    </location>
</feature>
<dbReference type="EC" id="3.2.1.135" evidence="5"/>
<dbReference type="SUPFAM" id="SSF51011">
    <property type="entry name" value="Glycosyl hydrolase domain"/>
    <property type="match status" value="1"/>
</dbReference>
<feature type="signal peptide" evidence="3">
    <location>
        <begin position="1"/>
        <end position="20"/>
    </location>
</feature>
<dbReference type="PANTHER" id="PTHR10357">
    <property type="entry name" value="ALPHA-AMYLASE FAMILY MEMBER"/>
    <property type="match status" value="1"/>
</dbReference>
<dbReference type="SUPFAM" id="SSF51445">
    <property type="entry name" value="(Trans)glycosidases"/>
    <property type="match status" value="1"/>
</dbReference>
<dbReference type="InterPro" id="IPR006047">
    <property type="entry name" value="GH13_cat_dom"/>
</dbReference>
<dbReference type="GO" id="GO:0031216">
    <property type="term" value="F:neopullulanase activity"/>
    <property type="evidence" value="ECO:0007669"/>
    <property type="project" value="UniProtKB-EC"/>
</dbReference>
<proteinExistence type="predicted"/>
<dbReference type="Pfam" id="PF00128">
    <property type="entry name" value="Alpha-amylase"/>
    <property type="match status" value="1"/>
</dbReference>
<dbReference type="Gene3D" id="3.20.20.80">
    <property type="entry name" value="Glycosidases"/>
    <property type="match status" value="1"/>
</dbReference>
<dbReference type="Pfam" id="PF10438">
    <property type="entry name" value="Cyc-maltodext_C"/>
    <property type="match status" value="1"/>
</dbReference>
<dbReference type="InterPro" id="IPR013783">
    <property type="entry name" value="Ig-like_fold"/>
</dbReference>
<dbReference type="Gene3D" id="2.60.40.10">
    <property type="entry name" value="Immunoglobulins"/>
    <property type="match status" value="1"/>
</dbReference>
<evidence type="ECO:0000256" key="1">
    <source>
        <dbReference type="ARBA" id="ARBA00022801"/>
    </source>
</evidence>
<keyword evidence="2 5" id="KW-0326">Glycosidase</keyword>